<dbReference type="InterPro" id="IPR020103">
    <property type="entry name" value="PsdUridine_synth_cat_dom_sf"/>
</dbReference>
<protein>
    <submittedName>
        <fullName evidence="3">Ribosomal large subunit pseudouridine synthase D</fullName>
        <ecNumber evidence="3">4.2.1.70</ecNumber>
    </submittedName>
</protein>
<dbReference type="GO" id="GO:0140098">
    <property type="term" value="F:catalytic activity, acting on RNA"/>
    <property type="evidence" value="ECO:0007669"/>
    <property type="project" value="UniProtKB-ARBA"/>
</dbReference>
<dbReference type="GO" id="GO:0004730">
    <property type="term" value="F:pseudouridylate synthase activity"/>
    <property type="evidence" value="ECO:0007669"/>
    <property type="project" value="UniProtKB-EC"/>
</dbReference>
<gene>
    <name evidence="3" type="ORF">AVDCRST_MAG42-520</name>
</gene>
<accession>A0A6J4HDE2</accession>
<dbReference type="AlphaFoldDB" id="A0A6J4HDE2"/>
<evidence type="ECO:0000259" key="2">
    <source>
        <dbReference type="Pfam" id="PF00849"/>
    </source>
</evidence>
<reference evidence="3" key="1">
    <citation type="submission" date="2020-02" db="EMBL/GenBank/DDBJ databases">
        <authorList>
            <person name="Meier V. D."/>
        </authorList>
    </citation>
    <scope>NUCLEOTIDE SEQUENCE</scope>
    <source>
        <strain evidence="3">AVDCRST_MAG42</strain>
    </source>
</reference>
<dbReference type="Pfam" id="PF00849">
    <property type="entry name" value="PseudoU_synth_2"/>
    <property type="match status" value="1"/>
</dbReference>
<dbReference type="InterPro" id="IPR006145">
    <property type="entry name" value="PsdUridine_synth_RsuA/RluA"/>
</dbReference>
<dbReference type="InterPro" id="IPR006224">
    <property type="entry name" value="PsdUridine_synth_RluA-like_CS"/>
</dbReference>
<dbReference type="Gene3D" id="3.30.2350.10">
    <property type="entry name" value="Pseudouridine synthase"/>
    <property type="match status" value="1"/>
</dbReference>
<name>A0A6J4HDE2_9BACT</name>
<dbReference type="GO" id="GO:0003723">
    <property type="term" value="F:RNA binding"/>
    <property type="evidence" value="ECO:0007669"/>
    <property type="project" value="InterPro"/>
</dbReference>
<feature type="domain" description="Pseudouridine synthase RsuA/RluA-like" evidence="2">
    <location>
        <begin position="32"/>
        <end position="196"/>
    </location>
</feature>
<proteinExistence type="inferred from homology"/>
<dbReference type="PANTHER" id="PTHR21600">
    <property type="entry name" value="MITOCHONDRIAL RNA PSEUDOURIDINE SYNTHASE"/>
    <property type="match status" value="1"/>
</dbReference>
<comment type="similarity">
    <text evidence="1">Belongs to the pseudouridine synthase RluA family.</text>
</comment>
<dbReference type="PANTHER" id="PTHR21600:SF87">
    <property type="entry name" value="RNA PSEUDOURIDYLATE SYNTHASE DOMAIN-CONTAINING PROTEIN 1"/>
    <property type="match status" value="1"/>
</dbReference>
<dbReference type="InterPro" id="IPR050188">
    <property type="entry name" value="RluA_PseudoU_synthase"/>
</dbReference>
<keyword evidence="3" id="KW-0456">Lyase</keyword>
<sequence length="264" mass="29611">MFRSEIKPALSASGAEQATRVADFRIVDEGADYIVVDKPPFLLAHPTKPTGARTLWSELRNLLAFEIANGGQVSMVNRLDRETSGLVLVAKTLAAARQFGLLMQEHRIAKEYLAIVWGWPEWQTTTVDAPLLRQGVHEPSSIWLKQAAHPLGAPAVTDFNVEQRFHRETSAGERFSLVRAIPRTGRTHQIRVHLASLGHPIIGDKIYGPDERLYLRFIETGWTIELENQLLLPRHALHATRLEVPATGEWKSALPADLSDWLTR</sequence>
<dbReference type="PROSITE" id="PS01129">
    <property type="entry name" value="PSI_RLU"/>
    <property type="match status" value="1"/>
</dbReference>
<dbReference type="CDD" id="cd02869">
    <property type="entry name" value="PseudoU_synth_RluA_like"/>
    <property type="match status" value="1"/>
</dbReference>
<evidence type="ECO:0000313" key="3">
    <source>
        <dbReference type="EMBL" id="CAA9219958.1"/>
    </source>
</evidence>
<dbReference type="EMBL" id="CADCTA010000036">
    <property type="protein sequence ID" value="CAA9219958.1"/>
    <property type="molecule type" value="Genomic_DNA"/>
</dbReference>
<dbReference type="GO" id="GO:0000455">
    <property type="term" value="P:enzyme-directed rRNA pseudouridine synthesis"/>
    <property type="evidence" value="ECO:0007669"/>
    <property type="project" value="TreeGrafter"/>
</dbReference>
<dbReference type="EC" id="4.2.1.70" evidence="3"/>
<dbReference type="SUPFAM" id="SSF55120">
    <property type="entry name" value="Pseudouridine synthase"/>
    <property type="match status" value="1"/>
</dbReference>
<dbReference type="GO" id="GO:0009982">
    <property type="term" value="F:pseudouridine synthase activity"/>
    <property type="evidence" value="ECO:0007669"/>
    <property type="project" value="InterPro"/>
</dbReference>
<organism evidence="3">
    <name type="scientific">uncultured Chthoniobacterales bacterium</name>
    <dbReference type="NCBI Taxonomy" id="1836801"/>
    <lineage>
        <taxon>Bacteria</taxon>
        <taxon>Pseudomonadati</taxon>
        <taxon>Verrucomicrobiota</taxon>
        <taxon>Spartobacteria</taxon>
        <taxon>Chthoniobacterales</taxon>
        <taxon>environmental samples</taxon>
    </lineage>
</organism>
<evidence type="ECO:0000256" key="1">
    <source>
        <dbReference type="ARBA" id="ARBA00010876"/>
    </source>
</evidence>